<dbReference type="GO" id="GO:0000166">
    <property type="term" value="F:nucleotide binding"/>
    <property type="evidence" value="ECO:0007669"/>
    <property type="project" value="UniProtKB-KW"/>
</dbReference>
<dbReference type="Gene3D" id="3.30.428.10">
    <property type="entry name" value="HIT-like"/>
    <property type="match status" value="1"/>
</dbReference>
<dbReference type="GO" id="GO:0004081">
    <property type="term" value="F:bis(5'-nucleosyl)-tetraphosphatase (asymmetrical) activity"/>
    <property type="evidence" value="ECO:0007669"/>
    <property type="project" value="EnsemblFungi"/>
</dbReference>
<dbReference type="Proteomes" id="UP000094112">
    <property type="component" value="Unassembled WGS sequence"/>
</dbReference>
<dbReference type="GO" id="GO:0015964">
    <property type="term" value="P:diadenosine triphosphate catabolic process"/>
    <property type="evidence" value="ECO:0007669"/>
    <property type="project" value="EnsemblFungi"/>
</dbReference>
<dbReference type="InterPro" id="IPR051884">
    <property type="entry name" value="Bis(5'-adenosyl)-TPase_reg"/>
</dbReference>
<dbReference type="PANTHER" id="PTHR46243">
    <property type="entry name" value="BIS(5'-ADENOSYL)-TRIPHOSPHATASE"/>
    <property type="match status" value="1"/>
</dbReference>
<dbReference type="InterPro" id="IPR036265">
    <property type="entry name" value="HIT-like_sf"/>
</dbReference>
<keyword evidence="1" id="KW-0547">Nucleotide-binding</keyword>
<reference evidence="5 6" key="1">
    <citation type="journal article" date="2016" name="Proc. Natl. Acad. Sci. U.S.A.">
        <title>Comparative genomics of biotechnologically important yeasts.</title>
        <authorList>
            <person name="Riley R."/>
            <person name="Haridas S."/>
            <person name="Wolfe K.H."/>
            <person name="Lopes M.R."/>
            <person name="Hittinger C.T."/>
            <person name="Goeker M."/>
            <person name="Salamov A.A."/>
            <person name="Wisecaver J.H."/>
            <person name="Long T.M."/>
            <person name="Calvey C.H."/>
            <person name="Aerts A.L."/>
            <person name="Barry K.W."/>
            <person name="Choi C."/>
            <person name="Clum A."/>
            <person name="Coughlan A.Y."/>
            <person name="Deshpande S."/>
            <person name="Douglass A.P."/>
            <person name="Hanson S.J."/>
            <person name="Klenk H.-P."/>
            <person name="LaButti K.M."/>
            <person name="Lapidus A."/>
            <person name="Lindquist E.A."/>
            <person name="Lipzen A.M."/>
            <person name="Meier-Kolthoff J.P."/>
            <person name="Ohm R.A."/>
            <person name="Otillar R.P."/>
            <person name="Pangilinan J.L."/>
            <person name="Peng Y."/>
            <person name="Rokas A."/>
            <person name="Rosa C.A."/>
            <person name="Scheuner C."/>
            <person name="Sibirny A.A."/>
            <person name="Slot J.C."/>
            <person name="Stielow J.B."/>
            <person name="Sun H."/>
            <person name="Kurtzman C.P."/>
            <person name="Blackwell M."/>
            <person name="Grigoriev I.V."/>
            <person name="Jeffries T.W."/>
        </authorList>
    </citation>
    <scope>NUCLEOTIDE SEQUENCE [LARGE SCALE GENOMIC DNA]</scope>
    <source>
        <strain evidence="6">ATCC 58044 / CBS 1984 / NCYC 433 / NRRL Y-366-8</strain>
    </source>
</reference>
<dbReference type="STRING" id="683960.A0A1E3P7X6"/>
<name>A0A1E3P7X6_WICAA</name>
<evidence type="ECO:0000259" key="4">
    <source>
        <dbReference type="PROSITE" id="PS51084"/>
    </source>
</evidence>
<dbReference type="OrthoDB" id="680339at2759"/>
<dbReference type="InterPro" id="IPR011146">
    <property type="entry name" value="HIT-like"/>
</dbReference>
<sequence>MTQSIIYFSKFAVNEQVFYKSKYTYALVNLKPIVPGHVLVVPLRVVPRLKDLTEEESIDYMMTLQRVHKFIEHIYNADSLNIAIQDGPEAGQSVPHLHAHLIPRHRVNNMGDKIYEALNDPANDIEENYIEFNKRKYHQREFNDFVVKPDSDRFPRTDEEMQKEAQWLSQELKAYFKEK</sequence>
<feature type="domain" description="HIT" evidence="4">
    <location>
        <begin position="4"/>
        <end position="115"/>
    </location>
</feature>
<evidence type="ECO:0000313" key="5">
    <source>
        <dbReference type="EMBL" id="ODQ61324.1"/>
    </source>
</evidence>
<evidence type="ECO:0000256" key="3">
    <source>
        <dbReference type="PROSITE-ProRule" id="PRU00464"/>
    </source>
</evidence>
<evidence type="ECO:0000256" key="2">
    <source>
        <dbReference type="ARBA" id="ARBA00022801"/>
    </source>
</evidence>
<dbReference type="RefSeq" id="XP_019040531.1">
    <property type="nucleotide sequence ID" value="XM_019183264.1"/>
</dbReference>
<evidence type="ECO:0000313" key="6">
    <source>
        <dbReference type="Proteomes" id="UP000094112"/>
    </source>
</evidence>
<proteinExistence type="predicted"/>
<protein>
    <recommendedName>
        <fullName evidence="4">HIT domain-containing protein</fullName>
    </recommendedName>
</protein>
<dbReference type="GeneID" id="30200510"/>
<organism evidence="5 6">
    <name type="scientific">Wickerhamomyces anomalus (strain ATCC 58044 / CBS 1984 / NCYC 433 / NRRL Y-366-8)</name>
    <name type="common">Yeast</name>
    <name type="synonym">Hansenula anomala</name>
    <dbReference type="NCBI Taxonomy" id="683960"/>
    <lineage>
        <taxon>Eukaryota</taxon>
        <taxon>Fungi</taxon>
        <taxon>Dikarya</taxon>
        <taxon>Ascomycota</taxon>
        <taxon>Saccharomycotina</taxon>
        <taxon>Saccharomycetes</taxon>
        <taxon>Phaffomycetales</taxon>
        <taxon>Wickerhamomycetaceae</taxon>
        <taxon>Wickerhamomyces</taxon>
    </lineage>
</organism>
<dbReference type="Pfam" id="PF01230">
    <property type="entry name" value="HIT"/>
    <property type="match status" value="1"/>
</dbReference>
<evidence type="ECO:0000256" key="1">
    <source>
        <dbReference type="ARBA" id="ARBA00022741"/>
    </source>
</evidence>
<feature type="short sequence motif" description="Histidine triad motif" evidence="3">
    <location>
        <begin position="96"/>
        <end position="100"/>
    </location>
</feature>
<keyword evidence="2" id="KW-0378">Hydrolase</keyword>
<dbReference type="PROSITE" id="PS51084">
    <property type="entry name" value="HIT_2"/>
    <property type="match status" value="1"/>
</dbReference>
<dbReference type="EMBL" id="KV454209">
    <property type="protein sequence ID" value="ODQ61324.1"/>
    <property type="molecule type" value="Genomic_DNA"/>
</dbReference>
<dbReference type="PANTHER" id="PTHR46243:SF1">
    <property type="entry name" value="BIS(5'-ADENOSYL)-TRIPHOSPHATASE"/>
    <property type="match status" value="1"/>
</dbReference>
<accession>A0A1E3P7X6</accession>
<gene>
    <name evidence="5" type="ORF">WICANDRAFT_61880</name>
</gene>
<dbReference type="AlphaFoldDB" id="A0A1E3P7X6"/>
<dbReference type="SUPFAM" id="SSF54197">
    <property type="entry name" value="HIT-like"/>
    <property type="match status" value="1"/>
</dbReference>
<keyword evidence="6" id="KW-1185">Reference proteome</keyword>
<dbReference type="FunFam" id="3.30.428.10:FF:000011">
    <property type="entry name" value="Fragile histidine triad"/>
    <property type="match status" value="1"/>
</dbReference>